<dbReference type="AlphaFoldDB" id="D3VEN6"/>
<dbReference type="EMBL" id="FN667742">
    <property type="protein sequence ID" value="CBJ90148.1"/>
    <property type="molecule type" value="Genomic_DNA"/>
</dbReference>
<evidence type="ECO:0000313" key="2">
    <source>
        <dbReference type="Proteomes" id="UP000008075"/>
    </source>
</evidence>
<reference evidence="1 2" key="1">
    <citation type="journal article" date="2011" name="PLoS ONE">
        <title>The entomopathogenic bacterial endosymbionts xenorhabdus and photorhabdus: convergent lifestyles from divergent genomes.</title>
        <authorList>
            <person name="Chaston J.M."/>
            <person name="Suen G."/>
            <person name="Tucker S.L."/>
            <person name="Andersen A.W."/>
            <person name="Bhasin A."/>
            <person name="Bode E."/>
            <person name="Bode H.B."/>
            <person name="Brachmann A.O."/>
            <person name="Cowles C.E."/>
            <person name="Cowles K.N."/>
            <person name="Darby C."/>
            <person name="de Leon L."/>
            <person name="Drace K."/>
            <person name="Du Z."/>
            <person name="Givaudan A."/>
            <person name="Herbert Tran E.E."/>
            <person name="Jewell K.A."/>
            <person name="Knack J.J."/>
            <person name="Krasomil-Osterfeld K.C."/>
            <person name="Kukor R."/>
            <person name="Lanois A."/>
            <person name="Latreille P."/>
            <person name="Leimgruber N.K."/>
            <person name="Lipke C.M."/>
            <person name="Liu R."/>
            <person name="Lu X."/>
            <person name="Martens E.C."/>
            <person name="Marri P.R."/>
            <person name="Medigue C."/>
            <person name="Menard M.L."/>
            <person name="Miller N.M."/>
            <person name="Morales-Soto N."/>
            <person name="Norton S."/>
            <person name="Ogier J.C."/>
            <person name="Orchard S.S."/>
            <person name="Park D."/>
            <person name="Park Y."/>
            <person name="Qurollo B.A."/>
            <person name="Sugar D.R."/>
            <person name="Richards G.R."/>
            <person name="Rouy Z."/>
            <person name="Slominski B."/>
            <person name="Slominski K."/>
            <person name="Snyder H."/>
            <person name="Tjaden B.C."/>
            <person name="van der Hoeven R."/>
            <person name="Welch R.D."/>
            <person name="Wheeler C."/>
            <person name="Xiang B."/>
            <person name="Barbazuk B."/>
            <person name="Gaudriault S."/>
            <person name="Goodner B."/>
            <person name="Slater S.C."/>
            <person name="Forst S."/>
            <person name="Goldman B.S."/>
            <person name="Goodrich-Blair H."/>
        </authorList>
    </citation>
    <scope>NUCLEOTIDE SEQUENCE [LARGE SCALE GENOMIC DNA]</scope>
    <source>
        <strain evidence="2">ATCC 19061 / DSM 3370 / CCUG 14189 / LMG 1036 / NCIMB 9965 / AN6</strain>
    </source>
</reference>
<dbReference type="Proteomes" id="UP000008075">
    <property type="component" value="Chromosome"/>
</dbReference>
<organism evidence="1 2">
    <name type="scientific">Xenorhabdus nematophila (strain ATCC 19061 / DSM 3370 / CCUG 14189 / LMG 1036 / NCIMB 9965 / AN6)</name>
    <dbReference type="NCBI Taxonomy" id="406817"/>
    <lineage>
        <taxon>Bacteria</taxon>
        <taxon>Pseudomonadati</taxon>
        <taxon>Pseudomonadota</taxon>
        <taxon>Gammaproteobacteria</taxon>
        <taxon>Enterobacterales</taxon>
        <taxon>Morganellaceae</taxon>
        <taxon>Xenorhabdus</taxon>
    </lineage>
</organism>
<name>D3VEN6_XENNA</name>
<protein>
    <submittedName>
        <fullName evidence="1">Uncharacterized protein</fullName>
    </submittedName>
</protein>
<dbReference type="KEGG" id="xne:XNC1_2088"/>
<gene>
    <name evidence="1" type="ordered locus">XNC1_2088</name>
</gene>
<evidence type="ECO:0000313" key="1">
    <source>
        <dbReference type="EMBL" id="CBJ90148.1"/>
    </source>
</evidence>
<proteinExistence type="predicted"/>
<sequence>MIFYYDNVTHSTDKIKIFNGNPYEEIYDLIYKNNYGPRI</sequence>
<keyword evidence="2" id="KW-1185">Reference proteome</keyword>
<dbReference type="HOGENOM" id="CLU_3319490_0_0_6"/>
<accession>D3VEN6</accession>